<sequence length="71" mass="8091">MKNTENTRTRKDGGDTLGKKEHTQEVTKNPAPKEADRESETTPPENEVYVDIEPDELHPDDEPLDVSEEEK</sequence>
<evidence type="ECO:0000256" key="1">
    <source>
        <dbReference type="SAM" id="MobiDB-lite"/>
    </source>
</evidence>
<dbReference type="RefSeq" id="WP_147922481.1">
    <property type="nucleotide sequence ID" value="NZ_VRTY01000054.1"/>
</dbReference>
<dbReference type="Proteomes" id="UP000321926">
    <property type="component" value="Unassembled WGS sequence"/>
</dbReference>
<keyword evidence="3" id="KW-1185">Reference proteome</keyword>
<organism evidence="2 3">
    <name type="scientific">Pontibacter qinzhouensis</name>
    <dbReference type="NCBI Taxonomy" id="2603253"/>
    <lineage>
        <taxon>Bacteria</taxon>
        <taxon>Pseudomonadati</taxon>
        <taxon>Bacteroidota</taxon>
        <taxon>Cytophagia</taxon>
        <taxon>Cytophagales</taxon>
        <taxon>Hymenobacteraceae</taxon>
        <taxon>Pontibacter</taxon>
    </lineage>
</organism>
<dbReference type="AlphaFoldDB" id="A0A5C8JI56"/>
<proteinExistence type="predicted"/>
<feature type="compositionally biased region" description="Acidic residues" evidence="1">
    <location>
        <begin position="62"/>
        <end position="71"/>
    </location>
</feature>
<reference evidence="2 3" key="1">
    <citation type="submission" date="2019-08" db="EMBL/GenBank/DDBJ databases">
        <authorList>
            <person name="Shi S."/>
        </authorList>
    </citation>
    <scope>NUCLEOTIDE SEQUENCE [LARGE SCALE GENOMIC DNA]</scope>
    <source>
        <strain evidence="2 3">GY10130</strain>
    </source>
</reference>
<evidence type="ECO:0000313" key="2">
    <source>
        <dbReference type="EMBL" id="TXK38020.1"/>
    </source>
</evidence>
<feature type="compositionally biased region" description="Basic and acidic residues" evidence="1">
    <location>
        <begin position="1"/>
        <end position="40"/>
    </location>
</feature>
<comment type="caution">
    <text evidence="2">The sequence shown here is derived from an EMBL/GenBank/DDBJ whole genome shotgun (WGS) entry which is preliminary data.</text>
</comment>
<dbReference type="EMBL" id="VRTY01000054">
    <property type="protein sequence ID" value="TXK38020.1"/>
    <property type="molecule type" value="Genomic_DNA"/>
</dbReference>
<dbReference type="OrthoDB" id="853741at2"/>
<gene>
    <name evidence="2" type="ORF">FVR03_14510</name>
</gene>
<evidence type="ECO:0000313" key="3">
    <source>
        <dbReference type="Proteomes" id="UP000321926"/>
    </source>
</evidence>
<feature type="region of interest" description="Disordered" evidence="1">
    <location>
        <begin position="1"/>
        <end position="71"/>
    </location>
</feature>
<name>A0A5C8JI56_9BACT</name>
<protein>
    <submittedName>
        <fullName evidence="2">Uncharacterized protein</fullName>
    </submittedName>
</protein>
<accession>A0A5C8JI56</accession>